<evidence type="ECO:0000313" key="2">
    <source>
        <dbReference type="Proteomes" id="UP000000595"/>
    </source>
</evidence>
<dbReference type="Proteomes" id="UP000000595">
    <property type="component" value="Chromosome"/>
</dbReference>
<dbReference type="HOGENOM" id="CLU_2678974_0_0_2"/>
<protein>
    <submittedName>
        <fullName evidence="1">Uncharacterized protein</fullName>
    </submittedName>
</protein>
<dbReference type="AlphaFoldDB" id="Q8PZE6"/>
<evidence type="ECO:0000313" key="1">
    <source>
        <dbReference type="EMBL" id="AAM30244.1"/>
    </source>
</evidence>
<reference evidence="1 2" key="1">
    <citation type="journal article" date="2002" name="J. Mol. Microbiol. Biotechnol.">
        <title>The genome of Methanosarcina mazei: evidence for lateral gene transfer between Bacteria and Archaea.</title>
        <authorList>
            <person name="Deppenmeier U."/>
            <person name="Johann A."/>
            <person name="Hartsch T."/>
            <person name="Merkl R."/>
            <person name="Schmitz R.A."/>
            <person name="Martinez-Arias R."/>
            <person name="Henne A."/>
            <person name="Wiezer A."/>
            <person name="Baumer S."/>
            <person name="Jacobi C."/>
            <person name="Bruggemann H."/>
            <person name="Lienard T."/>
            <person name="Christmann A."/>
            <person name="Bomeke M."/>
            <person name="Steckel S."/>
            <person name="Bhattacharyya A."/>
            <person name="Lykidis A."/>
            <person name="Overbeek R."/>
            <person name="Klenk H.P."/>
            <person name="Gunsalus R.P."/>
            <person name="Fritz H.J."/>
            <person name="Gottschalk G."/>
        </authorList>
    </citation>
    <scope>NUCLEOTIDE SEQUENCE [LARGE SCALE GENOMIC DNA]</scope>
    <source>
        <strain evidence="2">ATCC BAA-159 / DSM 3647 / Goe1 / Go1 / JCM 11833 / OCM 88</strain>
    </source>
</reference>
<gene>
    <name evidence="1" type="ordered locus">MM_0548</name>
</gene>
<sequence>MALRCFVWVENNCLVKRCSDQIENIKLECDFQQHLFLYFVHATSTPGKFKLTIRNIEEPFWSNYQIQVTFQSLF</sequence>
<dbReference type="KEGG" id="mma:MM_0548"/>
<proteinExistence type="predicted"/>
<dbReference type="EMBL" id="AE008384">
    <property type="protein sequence ID" value="AAM30244.1"/>
    <property type="molecule type" value="Genomic_DNA"/>
</dbReference>
<name>Q8PZE6_METMA</name>
<accession>Q8PZE6</accession>
<organism evidence="1 2">
    <name type="scientific">Methanosarcina mazei (strain ATCC BAA-159 / DSM 3647 / Goe1 / Go1 / JCM 11833 / OCM 88)</name>
    <name type="common">Methanosarcina frisia</name>
    <dbReference type="NCBI Taxonomy" id="192952"/>
    <lineage>
        <taxon>Archaea</taxon>
        <taxon>Methanobacteriati</taxon>
        <taxon>Methanobacteriota</taxon>
        <taxon>Stenosarchaea group</taxon>
        <taxon>Methanomicrobia</taxon>
        <taxon>Methanosarcinales</taxon>
        <taxon>Methanosarcinaceae</taxon>
        <taxon>Methanosarcina</taxon>
    </lineage>
</organism>